<evidence type="ECO:0000313" key="1">
    <source>
        <dbReference type="EMBL" id="KKR96101.1"/>
    </source>
</evidence>
<reference evidence="1 2" key="1">
    <citation type="journal article" date="2015" name="Nature">
        <title>rRNA introns, odd ribosomes, and small enigmatic genomes across a large radiation of phyla.</title>
        <authorList>
            <person name="Brown C.T."/>
            <person name="Hug L.A."/>
            <person name="Thomas B.C."/>
            <person name="Sharon I."/>
            <person name="Castelle C.J."/>
            <person name="Singh A."/>
            <person name="Wilkins M.J."/>
            <person name="Williams K.H."/>
            <person name="Banfield J.F."/>
        </authorList>
    </citation>
    <scope>NUCLEOTIDE SEQUENCE [LARGE SCALE GENOMIC DNA]</scope>
</reference>
<dbReference type="Proteomes" id="UP000034746">
    <property type="component" value="Unassembled WGS sequence"/>
</dbReference>
<comment type="caution">
    <text evidence="1">The sequence shown here is derived from an EMBL/GenBank/DDBJ whole genome shotgun (WGS) entry which is preliminary data.</text>
</comment>
<sequence length="478" mass="52993">MNDKNRTGALYAGVAKSDITTDTKGVLIKDPLYAKALVLDDGSTKIIIIAMDVTAIGGRQVSQRMLDDVGENFLPKLRSRIQKELKIPGCNVLVNASHTHPPGRLLCDDAEQVNRTFDAVSRAMQNMTAVKIGSGIGYENRMTMNRTLRLKNGKSWTIRHSNPCPPDEEVADVGPIDPDIGIIRIDRMDGSPLAIVYNFACHPLFGDAKGSITANFPGVASKVIEENLGNSTMALFLQGAGGDIIDVLFKDFNRPRDIEPLGTMLGLSTLKALRNIQTKDIKLNVISETIQLPRRTDIPERIKLLQAEQTELLASLRFTSLDFKTFLPLYIKYTISSNYPSDYSYRYLQNEKIDVDELTSIDSVNRRNIEKYLKNINAMEKLARIQDDIATLEKYQAINHDSGEETISAEVQGIRIGDCVLITSPAEVLVEVGLNVKKASPYEHTFMAAFSNGYMHYGPPAADYDKQGYEVTECLLAP</sequence>
<name>A0A0G0V8X2_9BACT</name>
<protein>
    <recommendedName>
        <fullName evidence="3">Neutral/alkaline non-lysosomal ceramidase N-terminal domain-containing protein</fullName>
    </recommendedName>
</protein>
<proteinExistence type="predicted"/>
<gene>
    <name evidence="1" type="ORF">UU48_C0036G0004</name>
</gene>
<organism evidence="1 2">
    <name type="scientific">Candidatus Uhrbacteria bacterium GW2011_GWF2_41_16</name>
    <dbReference type="NCBI Taxonomy" id="1618997"/>
    <lineage>
        <taxon>Bacteria</taxon>
        <taxon>Candidatus Uhriibacteriota</taxon>
    </lineage>
</organism>
<evidence type="ECO:0000313" key="2">
    <source>
        <dbReference type="Proteomes" id="UP000034746"/>
    </source>
</evidence>
<dbReference type="AlphaFoldDB" id="A0A0G0V8X2"/>
<evidence type="ECO:0008006" key="3">
    <source>
        <dbReference type="Google" id="ProtNLM"/>
    </source>
</evidence>
<accession>A0A0G0V8X2</accession>
<feature type="non-terminal residue" evidence="1">
    <location>
        <position position="478"/>
    </location>
</feature>
<dbReference type="EMBL" id="LCAU01000036">
    <property type="protein sequence ID" value="KKR96101.1"/>
    <property type="molecule type" value="Genomic_DNA"/>
</dbReference>